<evidence type="ECO:0000313" key="3">
    <source>
        <dbReference type="Proteomes" id="UP001219518"/>
    </source>
</evidence>
<comment type="caution">
    <text evidence="2">The sequence shown here is derived from an EMBL/GenBank/DDBJ whole genome shotgun (WGS) entry which is preliminary data.</text>
</comment>
<evidence type="ECO:0000313" key="2">
    <source>
        <dbReference type="EMBL" id="KAK3915390.1"/>
    </source>
</evidence>
<keyword evidence="3" id="KW-1185">Reference proteome</keyword>
<accession>A0AAE1H7T9</accession>
<feature type="signal peptide" evidence="1">
    <location>
        <begin position="1"/>
        <end position="21"/>
    </location>
</feature>
<reference evidence="2" key="1">
    <citation type="submission" date="2021-07" db="EMBL/GenBank/DDBJ databases">
        <authorList>
            <person name="Catto M.A."/>
            <person name="Jacobson A."/>
            <person name="Kennedy G."/>
            <person name="Labadie P."/>
            <person name="Hunt B.G."/>
            <person name="Srinivasan R."/>
        </authorList>
    </citation>
    <scope>NUCLEOTIDE SEQUENCE</scope>
    <source>
        <strain evidence="2">PL_HMW_Pooled</strain>
        <tissue evidence="2">Head</tissue>
    </source>
</reference>
<reference evidence="2" key="2">
    <citation type="journal article" date="2023" name="BMC Genomics">
        <title>Pest status, molecular evolution, and epigenetic factors derived from the genome assembly of Frankliniella fusca, a thysanopteran phytovirus vector.</title>
        <authorList>
            <person name="Catto M.A."/>
            <person name="Labadie P.E."/>
            <person name="Jacobson A.L."/>
            <person name="Kennedy G.G."/>
            <person name="Srinivasan R."/>
            <person name="Hunt B.G."/>
        </authorList>
    </citation>
    <scope>NUCLEOTIDE SEQUENCE</scope>
    <source>
        <strain evidence="2">PL_HMW_Pooled</strain>
    </source>
</reference>
<sequence length="62" mass="6795">MRFSVFALFVLMAALLVLVQCAPLDSDPTNPEKSEDWISPSDPNGIGLIKKKLLLKKLVLLG</sequence>
<gene>
    <name evidence="2" type="ORF">KUF71_024666</name>
</gene>
<organism evidence="2 3">
    <name type="scientific">Frankliniella fusca</name>
    <dbReference type="NCBI Taxonomy" id="407009"/>
    <lineage>
        <taxon>Eukaryota</taxon>
        <taxon>Metazoa</taxon>
        <taxon>Ecdysozoa</taxon>
        <taxon>Arthropoda</taxon>
        <taxon>Hexapoda</taxon>
        <taxon>Insecta</taxon>
        <taxon>Pterygota</taxon>
        <taxon>Neoptera</taxon>
        <taxon>Paraneoptera</taxon>
        <taxon>Thysanoptera</taxon>
        <taxon>Terebrantia</taxon>
        <taxon>Thripoidea</taxon>
        <taxon>Thripidae</taxon>
        <taxon>Frankliniella</taxon>
    </lineage>
</organism>
<dbReference type="AlphaFoldDB" id="A0AAE1H7T9"/>
<evidence type="ECO:0000256" key="1">
    <source>
        <dbReference type="SAM" id="SignalP"/>
    </source>
</evidence>
<name>A0AAE1H7T9_9NEOP</name>
<dbReference type="EMBL" id="JAHWGI010000431">
    <property type="protein sequence ID" value="KAK3915390.1"/>
    <property type="molecule type" value="Genomic_DNA"/>
</dbReference>
<feature type="chain" id="PRO_5042111004" evidence="1">
    <location>
        <begin position="22"/>
        <end position="62"/>
    </location>
</feature>
<dbReference type="Proteomes" id="UP001219518">
    <property type="component" value="Unassembled WGS sequence"/>
</dbReference>
<keyword evidence="1" id="KW-0732">Signal</keyword>
<proteinExistence type="predicted"/>
<protein>
    <submittedName>
        <fullName evidence="2">Transcription factor ste11</fullName>
    </submittedName>
</protein>